<reference evidence="1" key="1">
    <citation type="submission" date="2018-05" db="EMBL/GenBank/DDBJ databases">
        <authorList>
            <person name="Lanie J.A."/>
            <person name="Ng W.-L."/>
            <person name="Kazmierczak K.M."/>
            <person name="Andrzejewski T.M."/>
            <person name="Davidsen T.M."/>
            <person name="Wayne K.J."/>
            <person name="Tettelin H."/>
            <person name="Glass J.I."/>
            <person name="Rusch D."/>
            <person name="Podicherti R."/>
            <person name="Tsui H.-C.T."/>
            <person name="Winkler M.E."/>
        </authorList>
    </citation>
    <scope>NUCLEOTIDE SEQUENCE</scope>
</reference>
<dbReference type="EMBL" id="UINC01101564">
    <property type="protein sequence ID" value="SVC62466.1"/>
    <property type="molecule type" value="Genomic_DNA"/>
</dbReference>
<organism evidence="1">
    <name type="scientific">marine metagenome</name>
    <dbReference type="NCBI Taxonomy" id="408172"/>
    <lineage>
        <taxon>unclassified sequences</taxon>
        <taxon>metagenomes</taxon>
        <taxon>ecological metagenomes</taxon>
    </lineage>
</organism>
<protein>
    <submittedName>
        <fullName evidence="1">Uncharacterized protein</fullName>
    </submittedName>
</protein>
<sequence>MNRDDAWVDVINKRIKMEGKTKHIEVLKTEMDVLASRLEPHDTGHLHTAIYVLKHRVEELEKEVKKDG</sequence>
<gene>
    <name evidence="1" type="ORF">METZ01_LOCUS315320</name>
</gene>
<name>A0A382NN16_9ZZZZ</name>
<evidence type="ECO:0000313" key="1">
    <source>
        <dbReference type="EMBL" id="SVC62466.1"/>
    </source>
</evidence>
<dbReference type="AlphaFoldDB" id="A0A382NN16"/>
<proteinExistence type="predicted"/>
<accession>A0A382NN16</accession>